<evidence type="ECO:0000256" key="6">
    <source>
        <dbReference type="SAM" id="MobiDB-lite"/>
    </source>
</evidence>
<feature type="compositionally biased region" description="Basic and acidic residues" evidence="6">
    <location>
        <begin position="144"/>
        <end position="166"/>
    </location>
</feature>
<feature type="compositionally biased region" description="Low complexity" evidence="6">
    <location>
        <begin position="456"/>
        <end position="469"/>
    </location>
</feature>
<dbReference type="Gene3D" id="6.10.140.2220">
    <property type="match status" value="1"/>
</dbReference>
<gene>
    <name evidence="8" type="ORF">NMOB1V02_LOCUS11129</name>
</gene>
<dbReference type="OrthoDB" id="432970at2759"/>
<dbReference type="PANTHER" id="PTHR10237">
    <property type="entry name" value="DEFORMED EPIDERMAL AUTOREGULATORY FACTOR 1 HOMOLOG SUPPRESSIN"/>
    <property type="match status" value="1"/>
</dbReference>
<keyword evidence="5" id="KW-0175">Coiled coil</keyword>
<feature type="region of interest" description="Disordered" evidence="6">
    <location>
        <begin position="575"/>
        <end position="621"/>
    </location>
</feature>
<feature type="region of interest" description="Disordered" evidence="6">
    <location>
        <begin position="1"/>
        <end position="174"/>
    </location>
</feature>
<dbReference type="GO" id="GO:0005634">
    <property type="term" value="C:nucleus"/>
    <property type="evidence" value="ECO:0007669"/>
    <property type="project" value="TreeGrafter"/>
</dbReference>
<evidence type="ECO:0000256" key="3">
    <source>
        <dbReference type="ARBA" id="ARBA00022833"/>
    </source>
</evidence>
<feature type="compositionally biased region" description="Polar residues" evidence="6">
    <location>
        <begin position="112"/>
        <end position="125"/>
    </location>
</feature>
<keyword evidence="2 4" id="KW-0863">Zinc-finger</keyword>
<dbReference type="GO" id="GO:0000981">
    <property type="term" value="F:DNA-binding transcription factor activity, RNA polymerase II-specific"/>
    <property type="evidence" value="ECO:0007669"/>
    <property type="project" value="TreeGrafter"/>
</dbReference>
<feature type="domain" description="MYND-type" evidence="7">
    <location>
        <begin position="624"/>
        <end position="661"/>
    </location>
</feature>
<keyword evidence="3" id="KW-0862">Zinc</keyword>
<feature type="compositionally biased region" description="Acidic residues" evidence="6">
    <location>
        <begin position="214"/>
        <end position="231"/>
    </location>
</feature>
<organism evidence="8">
    <name type="scientific">Notodromas monacha</name>
    <dbReference type="NCBI Taxonomy" id="399045"/>
    <lineage>
        <taxon>Eukaryota</taxon>
        <taxon>Metazoa</taxon>
        <taxon>Ecdysozoa</taxon>
        <taxon>Arthropoda</taxon>
        <taxon>Crustacea</taxon>
        <taxon>Oligostraca</taxon>
        <taxon>Ostracoda</taxon>
        <taxon>Podocopa</taxon>
        <taxon>Podocopida</taxon>
        <taxon>Cypridocopina</taxon>
        <taxon>Cypridoidea</taxon>
        <taxon>Cyprididae</taxon>
        <taxon>Notodromas</taxon>
    </lineage>
</organism>
<dbReference type="EMBL" id="CAJPEX010005551">
    <property type="protein sequence ID" value="CAG0923666.1"/>
    <property type="molecule type" value="Genomic_DNA"/>
</dbReference>
<feature type="coiled-coil region" evidence="5">
    <location>
        <begin position="308"/>
        <end position="335"/>
    </location>
</feature>
<dbReference type="EMBL" id="OA887588">
    <property type="protein sequence ID" value="CAD7283514.1"/>
    <property type="molecule type" value="Genomic_DNA"/>
</dbReference>
<dbReference type="FunFam" id="6.10.140.2220:FF:000022">
    <property type="entry name" value="Leucine-rich repeat-containing protein"/>
    <property type="match status" value="1"/>
</dbReference>
<protein>
    <recommendedName>
        <fullName evidence="7">MYND-type domain-containing protein</fullName>
    </recommendedName>
</protein>
<feature type="compositionally biased region" description="Low complexity" evidence="6">
    <location>
        <begin position="44"/>
        <end position="56"/>
    </location>
</feature>
<evidence type="ECO:0000313" key="8">
    <source>
        <dbReference type="EMBL" id="CAD7283514.1"/>
    </source>
</evidence>
<dbReference type="PANTHER" id="PTHR10237:SF15">
    <property type="entry name" value="LD37257P"/>
    <property type="match status" value="1"/>
</dbReference>
<dbReference type="SUPFAM" id="SSF144232">
    <property type="entry name" value="HIT/MYND zinc finger-like"/>
    <property type="match status" value="1"/>
</dbReference>
<name>A0A7R9GI77_9CRUS</name>
<feature type="compositionally biased region" description="Basic and acidic residues" evidence="6">
    <location>
        <begin position="25"/>
        <end position="41"/>
    </location>
</feature>
<keyword evidence="9" id="KW-1185">Reference proteome</keyword>
<evidence type="ECO:0000313" key="9">
    <source>
        <dbReference type="Proteomes" id="UP000678499"/>
    </source>
</evidence>
<evidence type="ECO:0000256" key="1">
    <source>
        <dbReference type="ARBA" id="ARBA00022723"/>
    </source>
</evidence>
<dbReference type="Pfam" id="PF01753">
    <property type="entry name" value="zf-MYND"/>
    <property type="match status" value="1"/>
</dbReference>
<dbReference type="PROSITE" id="PS01360">
    <property type="entry name" value="ZF_MYND_1"/>
    <property type="match status" value="1"/>
</dbReference>
<feature type="compositionally biased region" description="Low complexity" evidence="6">
    <location>
        <begin position="587"/>
        <end position="596"/>
    </location>
</feature>
<dbReference type="GO" id="GO:0008270">
    <property type="term" value="F:zinc ion binding"/>
    <property type="evidence" value="ECO:0007669"/>
    <property type="project" value="UniProtKB-KW"/>
</dbReference>
<proteinExistence type="predicted"/>
<dbReference type="InterPro" id="IPR002893">
    <property type="entry name" value="Znf_MYND"/>
</dbReference>
<feature type="region of interest" description="Disordered" evidence="6">
    <location>
        <begin position="212"/>
        <end position="255"/>
    </location>
</feature>
<dbReference type="AlphaFoldDB" id="A0A7R9GI77"/>
<dbReference type="InterPro" id="IPR024119">
    <property type="entry name" value="TF_DEAF-1"/>
</dbReference>
<evidence type="ECO:0000259" key="7">
    <source>
        <dbReference type="PROSITE" id="PS50865"/>
    </source>
</evidence>
<feature type="region of interest" description="Disordered" evidence="6">
    <location>
        <begin position="439"/>
        <end position="478"/>
    </location>
</feature>
<keyword evidence="1" id="KW-0479">Metal-binding</keyword>
<reference evidence="8" key="1">
    <citation type="submission" date="2020-11" db="EMBL/GenBank/DDBJ databases">
        <authorList>
            <person name="Tran Van P."/>
        </authorList>
    </citation>
    <scope>NUCLEOTIDE SEQUENCE</scope>
</reference>
<accession>A0A7R9GI77</accession>
<dbReference type="PROSITE" id="PS50865">
    <property type="entry name" value="ZF_MYND_2"/>
    <property type="match status" value="1"/>
</dbReference>
<evidence type="ECO:0000256" key="5">
    <source>
        <dbReference type="SAM" id="Coils"/>
    </source>
</evidence>
<sequence>MEALPVLGDDSWYPRRVGFPMKQHVGGDDSVRKLKAEEQKRRPAATGAAVMAAGKGNHPSVNGQNHTEEMEVDVEDKSRGSATPVSCNGDVDDGDAASSRGTSPPATRIEQTDVSSVATPTTGSDENGESEPVDSADSGSKGSKVSDAKETLVAHTRAGVEVREKSPCSPRVNGNVIEPEVSIEIVSVASGGAVSAKQSPAAVDTPIDNAAAAADDDDDEPPALVVDEGDAAEPQKPTNTASSDDRKLVTSPTPDVKIVQIRGATDGLTGTKRSISPTVSVTKKIKVSENSDASSNGPPERLPNIKDMDQLEKMLLSVRRDIRSLDTQVKEKEREWNHLIVQKKKMEEYYVRLKRKREVETLELTGSLSTTPTVAPVVTSISKVEKSDNTVSIVAGMSGGKVKTQETSMVTPRAMTITPDMLYGGAKGKPGSMAAVAQSAAAAAAKSHSGRRWRPTTTQQQQQQQQTTTSPVVVTSGKSTASQQEIMKMYSEIVRQQHNSYQQAEKLQQALTGRLAALTPQPSQLQQALGLGSAEQAAAAAVAAATAAAAAASRRGVSVRPGQDTPTTAALTSLLEASRQSSERSSSKSGKSNISGGTVSISATNNEKNKSKDTGKNADVPPTCHGCKQRIAQFVCAGCNSQWYCSRECQIRDWDEHAEHCTA</sequence>
<feature type="compositionally biased region" description="Polar residues" evidence="6">
    <location>
        <begin position="597"/>
        <end position="606"/>
    </location>
</feature>
<evidence type="ECO:0000256" key="2">
    <source>
        <dbReference type="ARBA" id="ARBA00022771"/>
    </source>
</evidence>
<evidence type="ECO:0000256" key="4">
    <source>
        <dbReference type="PROSITE-ProRule" id="PRU00134"/>
    </source>
</evidence>
<feature type="compositionally biased region" description="Basic and acidic residues" evidence="6">
    <location>
        <begin position="607"/>
        <end position="616"/>
    </location>
</feature>
<dbReference type="Proteomes" id="UP000678499">
    <property type="component" value="Unassembled WGS sequence"/>
</dbReference>